<sequence length="321" mass="34898">MPLDPDLEGFLELAELGRLTGKSRPMHALSVQQARDEFEQTSQVLDPCPPGAIDVTELSIPIRDGQQMPARLYRSPQQQSGLQPAVLYFHGGGYVVGSLDSHDSICRRLAASGQQAVLAPAYRLAPQAPFPTAVDDALDAANWLAEHAGQLNIDNRKVSVAGDSAGATLATVLAISAVQQPHTIQLRPQAQLLFYPVTDASRQRPSHQRYGEGFLLESDTLQWFYRHYSADAGQLSDWRISPLLTPDLQALAPAYISLAEYDPLFDEGLAYAERLSATGTAVTLDIQHGLTHDFLRMSGISEAIPGIYAAVDEWLKGLSKA</sequence>
<dbReference type="PROSITE" id="PS01174">
    <property type="entry name" value="LIPASE_GDXG_SER"/>
    <property type="match status" value="1"/>
</dbReference>
<dbReference type="InterPro" id="IPR050300">
    <property type="entry name" value="GDXG_lipolytic_enzyme"/>
</dbReference>
<dbReference type="InterPro" id="IPR013094">
    <property type="entry name" value="AB_hydrolase_3"/>
</dbReference>
<dbReference type="PANTHER" id="PTHR48081">
    <property type="entry name" value="AB HYDROLASE SUPERFAMILY PROTEIN C4A8.06C"/>
    <property type="match status" value="1"/>
</dbReference>
<organism evidence="5 6">
    <name type="scientific">Pseudomonas syringae</name>
    <dbReference type="NCBI Taxonomy" id="317"/>
    <lineage>
        <taxon>Bacteria</taxon>
        <taxon>Pseudomonadati</taxon>
        <taxon>Pseudomonadota</taxon>
        <taxon>Gammaproteobacteria</taxon>
        <taxon>Pseudomonadales</taxon>
        <taxon>Pseudomonadaceae</taxon>
        <taxon>Pseudomonas</taxon>
    </lineage>
</organism>
<dbReference type="AlphaFoldDB" id="A0A085VKZ5"/>
<dbReference type="InterPro" id="IPR002168">
    <property type="entry name" value="Lipase_GDXG_HIS_AS"/>
</dbReference>
<dbReference type="Gene3D" id="3.40.50.1820">
    <property type="entry name" value="alpha/beta hydrolase"/>
    <property type="match status" value="1"/>
</dbReference>
<reference evidence="5 6" key="1">
    <citation type="submission" date="2014-07" db="EMBL/GenBank/DDBJ databases">
        <title>Draft Genome Sequences of Environmental Pseudomonas syringae strains.</title>
        <authorList>
            <person name="Baltrus D.A."/>
            <person name="Berge O."/>
            <person name="Morris C."/>
        </authorList>
    </citation>
    <scope>NUCLEOTIDE SEQUENCE [LARGE SCALE GENOMIC DNA]</scope>
    <source>
        <strain evidence="5 6">GAW0119</strain>
    </source>
</reference>
<dbReference type="OrthoDB" id="9806180at2"/>
<comment type="similarity">
    <text evidence="1">Belongs to the 'GDXG' lipolytic enzyme family.</text>
</comment>
<keyword evidence="2" id="KW-0378">Hydrolase</keyword>
<evidence type="ECO:0000259" key="4">
    <source>
        <dbReference type="Pfam" id="PF07859"/>
    </source>
</evidence>
<dbReference type="SUPFAM" id="SSF53474">
    <property type="entry name" value="alpha/beta-Hydrolases"/>
    <property type="match status" value="1"/>
</dbReference>
<dbReference type="InterPro" id="IPR033140">
    <property type="entry name" value="Lipase_GDXG_put_SER_AS"/>
</dbReference>
<dbReference type="Pfam" id="PF07859">
    <property type="entry name" value="Abhydrolase_3"/>
    <property type="match status" value="1"/>
</dbReference>
<dbReference type="Proteomes" id="UP000028631">
    <property type="component" value="Unassembled WGS sequence"/>
</dbReference>
<proteinExistence type="inferred from homology"/>
<comment type="caution">
    <text evidence="5">The sequence shown here is derived from an EMBL/GenBank/DDBJ whole genome shotgun (WGS) entry which is preliminary data.</text>
</comment>
<evidence type="ECO:0000256" key="3">
    <source>
        <dbReference type="PROSITE-ProRule" id="PRU10038"/>
    </source>
</evidence>
<accession>A0A085VKZ5</accession>
<keyword evidence="6" id="KW-1185">Reference proteome</keyword>
<evidence type="ECO:0000313" key="5">
    <source>
        <dbReference type="EMBL" id="KFE56108.1"/>
    </source>
</evidence>
<evidence type="ECO:0000256" key="2">
    <source>
        <dbReference type="ARBA" id="ARBA00022801"/>
    </source>
</evidence>
<evidence type="ECO:0000313" key="6">
    <source>
        <dbReference type="Proteomes" id="UP000028631"/>
    </source>
</evidence>
<dbReference type="RefSeq" id="WP_032627886.1">
    <property type="nucleotide sequence ID" value="NZ_JPQU01000029.1"/>
</dbReference>
<protein>
    <submittedName>
        <fullName evidence="5">Lipase</fullName>
    </submittedName>
</protein>
<dbReference type="PATRIC" id="fig|317.175.peg.2051"/>
<dbReference type="PANTHER" id="PTHR48081:SF8">
    <property type="entry name" value="ALPHA_BETA HYDROLASE FOLD-3 DOMAIN-CONTAINING PROTEIN-RELATED"/>
    <property type="match status" value="1"/>
</dbReference>
<feature type="domain" description="Alpha/beta hydrolase fold-3" evidence="4">
    <location>
        <begin position="86"/>
        <end position="295"/>
    </location>
</feature>
<evidence type="ECO:0000256" key="1">
    <source>
        <dbReference type="ARBA" id="ARBA00010515"/>
    </source>
</evidence>
<name>A0A085VKZ5_PSESX</name>
<dbReference type="InterPro" id="IPR029058">
    <property type="entry name" value="AB_hydrolase_fold"/>
</dbReference>
<feature type="active site" evidence="3">
    <location>
        <position position="164"/>
    </location>
</feature>
<dbReference type="GO" id="GO:0016787">
    <property type="term" value="F:hydrolase activity"/>
    <property type="evidence" value="ECO:0007669"/>
    <property type="project" value="UniProtKB-KW"/>
</dbReference>
<dbReference type="PROSITE" id="PS01173">
    <property type="entry name" value="LIPASE_GDXG_HIS"/>
    <property type="match status" value="1"/>
</dbReference>
<gene>
    <name evidence="5" type="ORF">IV01_09880</name>
</gene>
<dbReference type="EMBL" id="JPQU01000029">
    <property type="protein sequence ID" value="KFE56108.1"/>
    <property type="molecule type" value="Genomic_DNA"/>
</dbReference>